<evidence type="ECO:0000313" key="14">
    <source>
        <dbReference type="Proteomes" id="UP000324896"/>
    </source>
</evidence>
<dbReference type="Proteomes" id="UP000295472">
    <property type="component" value="Unassembled WGS sequence"/>
</dbReference>
<dbReference type="Gene3D" id="1.20.58.1000">
    <property type="entry name" value="Metal-sensitive repressor, helix protomer"/>
    <property type="match status" value="1"/>
</dbReference>
<dbReference type="InterPro" id="IPR003735">
    <property type="entry name" value="Metal_Tscrpt_repr"/>
</dbReference>
<name>A0A1G6NTZ9_9FIRM</name>
<evidence type="ECO:0000313" key="1">
    <source>
        <dbReference type="EMBL" id="PXV63487.1"/>
    </source>
</evidence>
<evidence type="ECO:0000313" key="3">
    <source>
        <dbReference type="EMBL" id="SDF52508.1"/>
    </source>
</evidence>
<dbReference type="Proteomes" id="UP000199519">
    <property type="component" value="Unassembled WGS sequence"/>
</dbReference>
<dbReference type="EMBL" id="FOHG01000014">
    <property type="protein sequence ID" value="SES97224.1"/>
    <property type="molecule type" value="Genomic_DNA"/>
</dbReference>
<dbReference type="EMBL" id="SOEF01000014">
    <property type="protein sequence ID" value="TDX43760.1"/>
    <property type="molecule type" value="Genomic_DNA"/>
</dbReference>
<evidence type="ECO:0000313" key="8">
    <source>
        <dbReference type="Proteomes" id="UP000198612"/>
    </source>
</evidence>
<reference evidence="6 13" key="3">
    <citation type="submission" date="2019-03" db="EMBL/GenBank/DDBJ databases">
        <title>Deep subsurface shale carbon reservoir microbial communities from Ohio and West Virginia, USA.</title>
        <authorList>
            <person name="Wrighton K."/>
        </authorList>
    </citation>
    <scope>NUCLEOTIDE SEQUENCE [LARGE SCALE GENOMIC DNA]</scope>
    <source>
        <strain evidence="6 13">UTICA-S4D12</strain>
    </source>
</reference>
<evidence type="ECO:0000313" key="11">
    <source>
        <dbReference type="Proteomes" id="UP000247389"/>
    </source>
</evidence>
<evidence type="ECO:0000313" key="7">
    <source>
        <dbReference type="EMBL" id="TDX43760.1"/>
    </source>
</evidence>
<reference evidence="4 9" key="2">
    <citation type="submission" date="2016-10" db="EMBL/GenBank/DDBJ databases">
        <authorList>
            <person name="de Groot N.N."/>
        </authorList>
    </citation>
    <scope>NUCLEOTIDE SEQUENCE [LARGE SCALE GENOMIC DNA]</scope>
    <source>
        <strain evidence="4 9">WG7</strain>
    </source>
</reference>
<evidence type="ECO:0000313" key="6">
    <source>
        <dbReference type="EMBL" id="TDS29541.1"/>
    </source>
</evidence>
<dbReference type="Proteomes" id="UP000247389">
    <property type="component" value="Unassembled WGS sequence"/>
</dbReference>
<dbReference type="STRING" id="54121.SAMN04515653_11943"/>
<dbReference type="EMBL" id="QICM01000023">
    <property type="protein sequence ID" value="PXV63487.1"/>
    <property type="molecule type" value="Genomic_DNA"/>
</dbReference>
<dbReference type="Pfam" id="PF02583">
    <property type="entry name" value="Trns_repr_metal"/>
    <property type="match status" value="1"/>
</dbReference>
<reference evidence="7 12" key="4">
    <citation type="submission" date="2019-03" db="EMBL/GenBank/DDBJ databases">
        <title>Subsurface microbial communities from deep shales in Ohio and West Virginia, USA.</title>
        <authorList>
            <person name="Wrighton K."/>
        </authorList>
    </citation>
    <scope>NUCLEOTIDE SEQUENCE [LARGE SCALE GENOMIC DNA]</scope>
    <source>
        <strain evidence="7 12">DSMZ 11287</strain>
        <strain evidence="1 11">MSL28</strain>
    </source>
</reference>
<organism evidence="2 14">
    <name type="scientific">Halanaerobium congolense</name>
    <dbReference type="NCBI Taxonomy" id="54121"/>
    <lineage>
        <taxon>Bacteria</taxon>
        <taxon>Bacillati</taxon>
        <taxon>Bacillota</taxon>
        <taxon>Clostridia</taxon>
        <taxon>Halanaerobiales</taxon>
        <taxon>Halanaerobiaceae</taxon>
        <taxon>Halanaerobium</taxon>
    </lineage>
</organism>
<dbReference type="Proteomes" id="UP000324896">
    <property type="component" value="Unassembled WGS sequence"/>
</dbReference>
<dbReference type="EMBL" id="FMYT01000012">
    <property type="protein sequence ID" value="SDC70635.1"/>
    <property type="molecule type" value="Genomic_DNA"/>
</dbReference>
<keyword evidence="2" id="KW-0238">DNA-binding</keyword>
<evidence type="ECO:0000313" key="13">
    <source>
        <dbReference type="Proteomes" id="UP000295758"/>
    </source>
</evidence>
<dbReference type="Proteomes" id="UP000198612">
    <property type="component" value="Unassembled WGS sequence"/>
</dbReference>
<dbReference type="GeneID" id="57012699"/>
<keyword evidence="10" id="KW-1185">Reference proteome</keyword>
<dbReference type="EMBL" id="FNEH01000019">
    <property type="protein sequence ID" value="SDI90975.1"/>
    <property type="molecule type" value="Genomic_DNA"/>
</dbReference>
<accession>A0A1G6NTZ9</accession>
<gene>
    <name evidence="6" type="ORF">BY453_11728</name>
    <name evidence="7" type="ORF">C7954_11455</name>
    <name evidence="1" type="ORF">C8C78_12328</name>
    <name evidence="2" type="ORF">SAMN04488597_11229</name>
    <name evidence="3" type="ORF">SAMN04488598_11438</name>
    <name evidence="5" type="ORF">SAMN04515652_11438</name>
    <name evidence="4" type="ORF">SAMN04515654_11934</name>
</gene>
<protein>
    <submittedName>
        <fullName evidence="1">DNA-binding FrmR family transcriptional regulator</fullName>
    </submittedName>
    <submittedName>
        <fullName evidence="2">DNA-binding transcriptional regulator, FrmR family</fullName>
    </submittedName>
</protein>
<dbReference type="GO" id="GO:0003677">
    <property type="term" value="F:DNA binding"/>
    <property type="evidence" value="ECO:0007669"/>
    <property type="project" value="UniProtKB-KW"/>
</dbReference>
<evidence type="ECO:0000313" key="10">
    <source>
        <dbReference type="Proteomes" id="UP000199519"/>
    </source>
</evidence>
<dbReference type="RefSeq" id="WP_073157700.1">
    <property type="nucleotide sequence ID" value="NZ_FMYT01000012.1"/>
</dbReference>
<reference evidence="8 10" key="1">
    <citation type="submission" date="2016-10" db="EMBL/GenBank/DDBJ databases">
        <authorList>
            <person name="Varghese N."/>
            <person name="Submissions S."/>
        </authorList>
    </citation>
    <scope>NUCLEOTIDE SEQUENCE [LARGE SCALE GENOMIC DNA]</scope>
    <source>
        <strain evidence="2 14">WG10</strain>
        <strain evidence="3 10">WG2</strain>
        <strain evidence="5 8">WG5</strain>
    </source>
</reference>
<dbReference type="EMBL" id="SOAA01000017">
    <property type="protein sequence ID" value="TDS29541.1"/>
    <property type="molecule type" value="Genomic_DNA"/>
</dbReference>
<dbReference type="AlphaFoldDB" id="A0A1G6NTZ9"/>
<dbReference type="EMBL" id="FNBJ01000014">
    <property type="protein sequence ID" value="SDF52508.1"/>
    <property type="molecule type" value="Genomic_DNA"/>
</dbReference>
<evidence type="ECO:0000313" key="4">
    <source>
        <dbReference type="EMBL" id="SDI90975.1"/>
    </source>
</evidence>
<dbReference type="Proteomes" id="UP000295758">
    <property type="component" value="Unassembled WGS sequence"/>
</dbReference>
<evidence type="ECO:0000313" key="5">
    <source>
        <dbReference type="EMBL" id="SES97224.1"/>
    </source>
</evidence>
<dbReference type="GO" id="GO:0045892">
    <property type="term" value="P:negative regulation of DNA-templated transcription"/>
    <property type="evidence" value="ECO:0007669"/>
    <property type="project" value="UniProtKB-ARBA"/>
</dbReference>
<evidence type="ECO:0000313" key="2">
    <source>
        <dbReference type="EMBL" id="SDC70635.1"/>
    </source>
</evidence>
<dbReference type="GO" id="GO:0046872">
    <property type="term" value="F:metal ion binding"/>
    <property type="evidence" value="ECO:0007669"/>
    <property type="project" value="InterPro"/>
</dbReference>
<dbReference type="PANTHER" id="PTHR33677">
    <property type="entry name" value="TRANSCRIPTIONAL REPRESSOR FRMR-RELATED"/>
    <property type="match status" value="1"/>
</dbReference>
<dbReference type="PANTHER" id="PTHR33677:SF3">
    <property type="entry name" value="COPPER-SENSING TRANSCRIPTIONAL REPRESSOR RICR"/>
    <property type="match status" value="1"/>
</dbReference>
<dbReference type="CDD" id="cd10148">
    <property type="entry name" value="CsoR-like_DUF156"/>
    <property type="match status" value="1"/>
</dbReference>
<sequence length="91" mass="10429">MNSLCELDKKELTNRLRRIEGQVRGLQRMVDEEKYCVDILHQINAVQGGLKKVGLKILDKHVHGCVQRAVKNEEGDEIINELMNVLAKFTD</sequence>
<evidence type="ECO:0000313" key="9">
    <source>
        <dbReference type="Proteomes" id="UP000198945"/>
    </source>
</evidence>
<proteinExistence type="predicted"/>
<evidence type="ECO:0000313" key="12">
    <source>
        <dbReference type="Proteomes" id="UP000295472"/>
    </source>
</evidence>
<dbReference type="Proteomes" id="UP000198945">
    <property type="component" value="Unassembled WGS sequence"/>
</dbReference>
<dbReference type="OrthoDB" id="9811244at2"/>
<dbReference type="InterPro" id="IPR038390">
    <property type="entry name" value="Metal_Tscrpt_repr_sf"/>
</dbReference>